<proteinExistence type="predicted"/>
<reference evidence="2 3" key="1">
    <citation type="submission" date="2024-09" db="EMBL/GenBank/DDBJ databases">
        <authorList>
            <person name="Makale K.P.P."/>
            <person name="Makhzoum A."/>
            <person name="Rantong G."/>
            <person name="Rahube T.O."/>
        </authorList>
    </citation>
    <scope>NUCLEOTIDE SEQUENCE [LARGE SCALE GENOMIC DNA]</scope>
    <source>
        <strain evidence="2 3">KM_D13</strain>
    </source>
</reference>
<protein>
    <submittedName>
        <fullName evidence="2">SMI1/KNR4 family protein</fullName>
    </submittedName>
</protein>
<comment type="caution">
    <text evidence="2">The sequence shown here is derived from an EMBL/GenBank/DDBJ whole genome shotgun (WGS) entry which is preliminary data.</text>
</comment>
<dbReference type="InterPro" id="IPR018958">
    <property type="entry name" value="Knr4/Smi1-like_dom"/>
</dbReference>
<accession>A0ABV4UUA2</accession>
<dbReference type="RefSeq" id="WP_373948888.1">
    <property type="nucleotide sequence ID" value="NZ_JBHDLN010000002.1"/>
</dbReference>
<keyword evidence="3" id="KW-1185">Reference proteome</keyword>
<dbReference type="SUPFAM" id="SSF160631">
    <property type="entry name" value="SMI1/KNR4-like"/>
    <property type="match status" value="1"/>
</dbReference>
<gene>
    <name evidence="2" type="ORF">ACEU3E_04465</name>
</gene>
<name>A0ABV4UUA2_9BACL</name>
<dbReference type="SMART" id="SM00860">
    <property type="entry name" value="SMI1_KNR4"/>
    <property type="match status" value="1"/>
</dbReference>
<evidence type="ECO:0000313" key="2">
    <source>
        <dbReference type="EMBL" id="MFB0841412.1"/>
    </source>
</evidence>
<sequence>MNNKASIAAAWTSFVGAMNRKAGRFDCYLNGPALPEEIADIERQMGMELPSELKQLYRLNNGQNHQYGVVYALDFLSVGEMYRRWSEWKELIESEGDEGLRELGEFCQSHPAGVIRPVYADTGWIPVFYDGSGNAVGFDMNPGPDGTPGQIINFGRDEDDKYVLASSLSEFIDMLTGQVDNLEVEIDEEDEDDVFFSLDSHAIDVFKKLAREKLQIE</sequence>
<evidence type="ECO:0000259" key="1">
    <source>
        <dbReference type="SMART" id="SM00860"/>
    </source>
</evidence>
<dbReference type="PANTHER" id="PTHR47432">
    <property type="entry name" value="CELL WALL ASSEMBLY REGULATOR SMI1"/>
    <property type="match status" value="1"/>
</dbReference>
<dbReference type="InterPro" id="IPR051873">
    <property type="entry name" value="KNR4/SMI1_regulator"/>
</dbReference>
<dbReference type="Pfam" id="PF09346">
    <property type="entry name" value="SMI1_KNR4"/>
    <property type="match status" value="1"/>
</dbReference>
<feature type="domain" description="Knr4/Smi1-like" evidence="1">
    <location>
        <begin position="32"/>
        <end position="174"/>
    </location>
</feature>
<dbReference type="InterPro" id="IPR037883">
    <property type="entry name" value="Knr4/Smi1-like_sf"/>
</dbReference>
<dbReference type="EMBL" id="JBHDLN010000002">
    <property type="protein sequence ID" value="MFB0841412.1"/>
    <property type="molecule type" value="Genomic_DNA"/>
</dbReference>
<dbReference type="PANTHER" id="PTHR47432:SF1">
    <property type="entry name" value="CELL WALL ASSEMBLY REGULATOR SMI1"/>
    <property type="match status" value="1"/>
</dbReference>
<organism evidence="2 3">
    <name type="scientific">Paenibacillus oleatilyticus</name>
    <dbReference type="NCBI Taxonomy" id="2594886"/>
    <lineage>
        <taxon>Bacteria</taxon>
        <taxon>Bacillati</taxon>
        <taxon>Bacillota</taxon>
        <taxon>Bacilli</taxon>
        <taxon>Bacillales</taxon>
        <taxon>Paenibacillaceae</taxon>
        <taxon>Paenibacillus</taxon>
    </lineage>
</organism>
<evidence type="ECO:0000313" key="3">
    <source>
        <dbReference type="Proteomes" id="UP001575622"/>
    </source>
</evidence>
<dbReference type="Gene3D" id="3.40.1580.10">
    <property type="entry name" value="SMI1/KNR4-like"/>
    <property type="match status" value="1"/>
</dbReference>
<dbReference type="Proteomes" id="UP001575622">
    <property type="component" value="Unassembled WGS sequence"/>
</dbReference>